<dbReference type="GO" id="GO:0004673">
    <property type="term" value="F:protein histidine kinase activity"/>
    <property type="evidence" value="ECO:0007669"/>
    <property type="project" value="UniProtKB-EC"/>
</dbReference>
<evidence type="ECO:0000313" key="6">
    <source>
        <dbReference type="EMBL" id="MBC8542453.1"/>
    </source>
</evidence>
<gene>
    <name evidence="6" type="ORF">H8730_02680</name>
</gene>
<evidence type="ECO:0000256" key="1">
    <source>
        <dbReference type="ARBA" id="ARBA00000085"/>
    </source>
</evidence>
<keyword evidence="3 6" id="KW-0418">Kinase</keyword>
<organism evidence="6 7">
    <name type="scientific">Bianquea renquensis</name>
    <dbReference type="NCBI Taxonomy" id="2763661"/>
    <lineage>
        <taxon>Bacteria</taxon>
        <taxon>Bacillati</taxon>
        <taxon>Bacillota</taxon>
        <taxon>Clostridia</taxon>
        <taxon>Eubacteriales</taxon>
        <taxon>Bianqueaceae</taxon>
        <taxon>Bianquea</taxon>
    </lineage>
</organism>
<sequence>MMKELALHVLDIAENSVRGEASHIGITITEDRRNNRFAMEIDDDGKGISPEILNTIKDPFTTTRTMRKVGLGIPFLDDTCRLCNGHLDLKSTVGLGTRLSAEMEYDHIDRPPLGDMAATLMVLMSSHPDIAFTYRHIVDDVEFSEPSEFEISSGDLEDILDGVPLTTPKVYKWVKTYLEENIRQCETGGTGA</sequence>
<dbReference type="EMBL" id="JACRSQ010000002">
    <property type="protein sequence ID" value="MBC8542453.1"/>
    <property type="molecule type" value="Genomic_DNA"/>
</dbReference>
<keyword evidence="7" id="KW-1185">Reference proteome</keyword>
<evidence type="ECO:0000256" key="2">
    <source>
        <dbReference type="ARBA" id="ARBA00012438"/>
    </source>
</evidence>
<dbReference type="PROSITE" id="PS50109">
    <property type="entry name" value="HIS_KIN"/>
    <property type="match status" value="1"/>
</dbReference>
<name>A0A926DNW1_9FIRM</name>
<comment type="catalytic activity">
    <reaction evidence="1">
        <text>ATP + protein L-histidine = ADP + protein N-phospho-L-histidine.</text>
        <dbReference type="EC" id="2.7.13.3"/>
    </reaction>
</comment>
<proteinExistence type="predicted"/>
<protein>
    <recommendedName>
        <fullName evidence="2">histidine kinase</fullName>
        <ecNumber evidence="2">2.7.13.3</ecNumber>
    </recommendedName>
</protein>
<feature type="domain" description="Histidine kinase" evidence="5">
    <location>
        <begin position="1"/>
        <end position="107"/>
    </location>
</feature>
<dbReference type="InterPro" id="IPR003594">
    <property type="entry name" value="HATPase_dom"/>
</dbReference>
<evidence type="ECO:0000256" key="4">
    <source>
        <dbReference type="ARBA" id="ARBA00023012"/>
    </source>
</evidence>
<dbReference type="Gene3D" id="3.30.565.10">
    <property type="entry name" value="Histidine kinase-like ATPase, C-terminal domain"/>
    <property type="match status" value="1"/>
</dbReference>
<evidence type="ECO:0000313" key="7">
    <source>
        <dbReference type="Proteomes" id="UP000657006"/>
    </source>
</evidence>
<dbReference type="AlphaFoldDB" id="A0A926DNW1"/>
<dbReference type="InterPro" id="IPR005467">
    <property type="entry name" value="His_kinase_dom"/>
</dbReference>
<comment type="caution">
    <text evidence="6">The sequence shown here is derived from an EMBL/GenBank/DDBJ whole genome shotgun (WGS) entry which is preliminary data.</text>
</comment>
<evidence type="ECO:0000256" key="3">
    <source>
        <dbReference type="ARBA" id="ARBA00022777"/>
    </source>
</evidence>
<dbReference type="Proteomes" id="UP000657006">
    <property type="component" value="Unassembled WGS sequence"/>
</dbReference>
<keyword evidence="4" id="KW-0902">Two-component regulatory system</keyword>
<reference evidence="6" key="1">
    <citation type="submission" date="2020-08" db="EMBL/GenBank/DDBJ databases">
        <title>Genome public.</title>
        <authorList>
            <person name="Liu C."/>
            <person name="Sun Q."/>
        </authorList>
    </citation>
    <scope>NUCLEOTIDE SEQUENCE</scope>
    <source>
        <strain evidence="6">NSJ-32</strain>
    </source>
</reference>
<accession>A0A926DNW1</accession>
<evidence type="ECO:0000259" key="5">
    <source>
        <dbReference type="PROSITE" id="PS50109"/>
    </source>
</evidence>
<dbReference type="RefSeq" id="WP_177716662.1">
    <property type="nucleotide sequence ID" value="NZ_JACRSQ010000002.1"/>
</dbReference>
<dbReference type="SUPFAM" id="SSF55874">
    <property type="entry name" value="ATPase domain of HSP90 chaperone/DNA topoisomerase II/histidine kinase"/>
    <property type="match status" value="1"/>
</dbReference>
<dbReference type="EC" id="2.7.13.3" evidence="2"/>
<dbReference type="InterPro" id="IPR004358">
    <property type="entry name" value="Sig_transdc_His_kin-like_C"/>
</dbReference>
<keyword evidence="3 6" id="KW-0808">Transferase</keyword>
<dbReference type="GO" id="GO:0000160">
    <property type="term" value="P:phosphorelay signal transduction system"/>
    <property type="evidence" value="ECO:0007669"/>
    <property type="project" value="UniProtKB-KW"/>
</dbReference>
<dbReference type="InterPro" id="IPR036890">
    <property type="entry name" value="HATPase_C_sf"/>
</dbReference>
<dbReference type="Pfam" id="PF02518">
    <property type="entry name" value="HATPase_c"/>
    <property type="match status" value="1"/>
</dbReference>
<dbReference type="PRINTS" id="PR00344">
    <property type="entry name" value="BCTRLSENSOR"/>
</dbReference>